<dbReference type="InterPro" id="IPR014044">
    <property type="entry name" value="CAP_dom"/>
</dbReference>
<keyword evidence="1" id="KW-0732">Signal</keyword>
<feature type="signal peptide" evidence="1">
    <location>
        <begin position="1"/>
        <end position="23"/>
    </location>
</feature>
<keyword evidence="4" id="KW-1185">Reference proteome</keyword>
<dbReference type="EMBL" id="JOJR01000090">
    <property type="protein sequence ID" value="RCN45894.1"/>
    <property type="molecule type" value="Genomic_DNA"/>
</dbReference>
<dbReference type="AlphaFoldDB" id="A0A368GNJ5"/>
<dbReference type="Pfam" id="PF00188">
    <property type="entry name" value="CAP"/>
    <property type="match status" value="1"/>
</dbReference>
<reference evidence="3 4" key="1">
    <citation type="submission" date="2014-10" db="EMBL/GenBank/DDBJ databases">
        <title>Draft genome of the hookworm Ancylostoma caninum.</title>
        <authorList>
            <person name="Mitreva M."/>
        </authorList>
    </citation>
    <scope>NUCLEOTIDE SEQUENCE [LARGE SCALE GENOMIC DNA]</scope>
    <source>
        <strain evidence="3 4">Baltimore</strain>
    </source>
</reference>
<protein>
    <recommendedName>
        <fullName evidence="2">SCP domain-containing protein</fullName>
    </recommendedName>
</protein>
<gene>
    <name evidence="3" type="ORF">ANCCAN_08059</name>
</gene>
<sequence>MNNEQKSFLLFIFLVFEVYKSNQFGMPTNTSSCTTVEPPALVKDVLNSYANRPTNFTYYVNGAQHAKAQGDCANTNYVPDNGNSLNYFKGSYEDTNEQVLEKAIKSWWSQLKGVDVPDNGELNNDIVTKAPFFANVRNMAHEEATKVGCSVVNCASKGYAVAICEYNSIAPQDGDPLYTVGKTCSKCDKRECEPAGGLCST</sequence>
<evidence type="ECO:0000259" key="2">
    <source>
        <dbReference type="Pfam" id="PF00188"/>
    </source>
</evidence>
<proteinExistence type="predicted"/>
<feature type="chain" id="PRO_5016827622" description="SCP domain-containing protein" evidence="1">
    <location>
        <begin position="24"/>
        <end position="201"/>
    </location>
</feature>
<dbReference type="OrthoDB" id="414826at2759"/>
<dbReference type="InterPro" id="IPR035940">
    <property type="entry name" value="CAP_sf"/>
</dbReference>
<evidence type="ECO:0000256" key="1">
    <source>
        <dbReference type="SAM" id="SignalP"/>
    </source>
</evidence>
<organism evidence="3 4">
    <name type="scientific">Ancylostoma caninum</name>
    <name type="common">Dog hookworm</name>
    <dbReference type="NCBI Taxonomy" id="29170"/>
    <lineage>
        <taxon>Eukaryota</taxon>
        <taxon>Metazoa</taxon>
        <taxon>Ecdysozoa</taxon>
        <taxon>Nematoda</taxon>
        <taxon>Chromadorea</taxon>
        <taxon>Rhabditida</taxon>
        <taxon>Rhabditina</taxon>
        <taxon>Rhabditomorpha</taxon>
        <taxon>Strongyloidea</taxon>
        <taxon>Ancylostomatidae</taxon>
        <taxon>Ancylostomatinae</taxon>
        <taxon>Ancylostoma</taxon>
    </lineage>
</organism>
<evidence type="ECO:0000313" key="3">
    <source>
        <dbReference type="EMBL" id="RCN45894.1"/>
    </source>
</evidence>
<feature type="domain" description="SCP" evidence="2">
    <location>
        <begin position="72"/>
        <end position="166"/>
    </location>
</feature>
<evidence type="ECO:0000313" key="4">
    <source>
        <dbReference type="Proteomes" id="UP000252519"/>
    </source>
</evidence>
<dbReference type="Gene3D" id="3.40.33.10">
    <property type="entry name" value="CAP"/>
    <property type="match status" value="1"/>
</dbReference>
<dbReference type="Proteomes" id="UP000252519">
    <property type="component" value="Unassembled WGS sequence"/>
</dbReference>
<dbReference type="SUPFAM" id="SSF55797">
    <property type="entry name" value="PR-1-like"/>
    <property type="match status" value="1"/>
</dbReference>
<name>A0A368GNJ5_ANCCA</name>
<comment type="caution">
    <text evidence="3">The sequence shown here is derived from an EMBL/GenBank/DDBJ whole genome shotgun (WGS) entry which is preliminary data.</text>
</comment>
<accession>A0A368GNJ5</accession>